<dbReference type="EMBL" id="KE344525">
    <property type="protein sequence ID" value="EXB66131.1"/>
    <property type="molecule type" value="Genomic_DNA"/>
</dbReference>
<sequence>MGPVTTPQVVTVPMVILECKESFDLTVDGHHFDTKTSPRSRGDCRERREIDLMYDGPRYDTKSCHRKRGSCRSQREH</sequence>
<accession>W9R2S3</accession>
<dbReference type="AlphaFoldDB" id="W9R2S3"/>
<reference evidence="2" key="1">
    <citation type="submission" date="2013-01" db="EMBL/GenBank/DDBJ databases">
        <title>Draft Genome Sequence of a Mulberry Tree, Morus notabilis C.K. Schneid.</title>
        <authorList>
            <person name="He N."/>
            <person name="Zhao S."/>
        </authorList>
    </citation>
    <scope>NUCLEOTIDE SEQUENCE</scope>
</reference>
<organism evidence="1 2">
    <name type="scientific">Morus notabilis</name>
    <dbReference type="NCBI Taxonomy" id="981085"/>
    <lineage>
        <taxon>Eukaryota</taxon>
        <taxon>Viridiplantae</taxon>
        <taxon>Streptophyta</taxon>
        <taxon>Embryophyta</taxon>
        <taxon>Tracheophyta</taxon>
        <taxon>Spermatophyta</taxon>
        <taxon>Magnoliopsida</taxon>
        <taxon>eudicotyledons</taxon>
        <taxon>Gunneridae</taxon>
        <taxon>Pentapetalae</taxon>
        <taxon>rosids</taxon>
        <taxon>fabids</taxon>
        <taxon>Rosales</taxon>
        <taxon>Moraceae</taxon>
        <taxon>Moreae</taxon>
        <taxon>Morus</taxon>
    </lineage>
</organism>
<keyword evidence="2" id="KW-1185">Reference proteome</keyword>
<evidence type="ECO:0000313" key="2">
    <source>
        <dbReference type="Proteomes" id="UP000030645"/>
    </source>
</evidence>
<name>W9R2S3_9ROSA</name>
<evidence type="ECO:0000313" key="1">
    <source>
        <dbReference type="EMBL" id="EXB66131.1"/>
    </source>
</evidence>
<dbReference type="Proteomes" id="UP000030645">
    <property type="component" value="Unassembled WGS sequence"/>
</dbReference>
<protein>
    <submittedName>
        <fullName evidence="1">Uncharacterized protein</fullName>
    </submittedName>
</protein>
<gene>
    <name evidence="1" type="ORF">L484_002969</name>
</gene>
<proteinExistence type="predicted"/>